<keyword evidence="3" id="KW-1185">Reference proteome</keyword>
<comment type="caution">
    <text evidence="2">The sequence shown here is derived from an EMBL/GenBank/DDBJ whole genome shotgun (WGS) entry which is preliminary data.</text>
</comment>
<dbReference type="Proteomes" id="UP000697995">
    <property type="component" value="Unassembled WGS sequence"/>
</dbReference>
<gene>
    <name evidence="2" type="ORF">CKO45_16865</name>
</gene>
<name>A0ABS1CZN1_9PROT</name>
<accession>A0ABS1CZN1</accession>
<feature type="compositionally biased region" description="Polar residues" evidence="1">
    <location>
        <begin position="99"/>
        <end position="118"/>
    </location>
</feature>
<proteinExistence type="predicted"/>
<protein>
    <submittedName>
        <fullName evidence="2">Uncharacterized protein</fullName>
    </submittedName>
</protein>
<dbReference type="PROSITE" id="PS51257">
    <property type="entry name" value="PROKAR_LIPOPROTEIN"/>
    <property type="match status" value="1"/>
</dbReference>
<feature type="region of interest" description="Disordered" evidence="1">
    <location>
        <begin position="99"/>
        <end position="131"/>
    </location>
</feature>
<evidence type="ECO:0000256" key="1">
    <source>
        <dbReference type="SAM" id="MobiDB-lite"/>
    </source>
</evidence>
<evidence type="ECO:0000313" key="2">
    <source>
        <dbReference type="EMBL" id="MBK1659905.1"/>
    </source>
</evidence>
<reference evidence="2 3" key="1">
    <citation type="journal article" date="2020" name="Microorganisms">
        <title>Osmotic Adaptation and Compatible Solute Biosynthesis of Phototrophic Bacteria as Revealed from Genome Analyses.</title>
        <authorList>
            <person name="Imhoff J.F."/>
            <person name="Rahn T."/>
            <person name="Kunzel S."/>
            <person name="Keller A."/>
            <person name="Neulinger S.C."/>
        </authorList>
    </citation>
    <scope>NUCLEOTIDE SEQUENCE [LARGE SCALE GENOMIC DNA]</scope>
    <source>
        <strain evidence="2 3">DSM 15382</strain>
    </source>
</reference>
<sequence length="131" mass="13625">MRPSGSRAPLITRIRSSATGFLCVAIACRLLWPMPCSAEKLPPSDTAMAFTSGSISPARSTQAGRPPCQSAGACSDRWMLPSPAWPMAAIRPSGQRAFSSRSAALTKSGTAETGTAVSVPTEGLSRREQSG</sequence>
<dbReference type="EMBL" id="NRSG01000132">
    <property type="protein sequence ID" value="MBK1659905.1"/>
    <property type="molecule type" value="Genomic_DNA"/>
</dbReference>
<organism evidence="2 3">
    <name type="scientific">Paracraurococcus ruber</name>
    <dbReference type="NCBI Taxonomy" id="77675"/>
    <lineage>
        <taxon>Bacteria</taxon>
        <taxon>Pseudomonadati</taxon>
        <taxon>Pseudomonadota</taxon>
        <taxon>Alphaproteobacteria</taxon>
        <taxon>Acetobacterales</taxon>
        <taxon>Roseomonadaceae</taxon>
        <taxon>Paracraurococcus</taxon>
    </lineage>
</organism>
<evidence type="ECO:0000313" key="3">
    <source>
        <dbReference type="Proteomes" id="UP000697995"/>
    </source>
</evidence>